<evidence type="ECO:0000259" key="1">
    <source>
        <dbReference type="Pfam" id="PF05685"/>
    </source>
</evidence>
<evidence type="ECO:0000313" key="2">
    <source>
        <dbReference type="EMBL" id="GCD42801.1"/>
    </source>
</evidence>
<reference evidence="2 3" key="1">
    <citation type="submission" date="2018-11" db="EMBL/GenBank/DDBJ databases">
        <title>Whole genome sequence of Streptomyces paromomycinus NBRC 15454(T).</title>
        <authorList>
            <person name="Komaki H."/>
            <person name="Tamura T."/>
        </authorList>
    </citation>
    <scope>NUCLEOTIDE SEQUENCE [LARGE SCALE GENOMIC DNA]</scope>
    <source>
        <strain evidence="2 3">NBRC 15454</strain>
    </source>
</reference>
<accession>A0A401W0K7</accession>
<dbReference type="Pfam" id="PF05685">
    <property type="entry name" value="Uma2"/>
    <property type="match status" value="1"/>
</dbReference>
<dbReference type="Proteomes" id="UP000286746">
    <property type="component" value="Unassembled WGS sequence"/>
</dbReference>
<dbReference type="Gene3D" id="3.90.1570.10">
    <property type="entry name" value="tt1808, chain A"/>
    <property type="match status" value="1"/>
</dbReference>
<dbReference type="PANTHER" id="PTHR35400:SF3">
    <property type="entry name" value="SLL1072 PROTEIN"/>
    <property type="match status" value="1"/>
</dbReference>
<dbReference type="InterPro" id="IPR011335">
    <property type="entry name" value="Restrct_endonuc-II-like"/>
</dbReference>
<sequence>MALRDPDVPSELEEARWQAWKALETPEGFRTEIVEGFIEVWRTGHLAQAGRANRLRDALSLHLTGTPYVPYQCMYVVHRRNVWMPDVLIALRDTDEDDVQDDIGIRASAVPVIAEVVAPDQDGITRDRDRKRRAYARAGIPVYVLLDTYDRRGTVTVFTTPCPGEADYAAGHRVPYGTDITIPEGPAKGFVIDASITGPQRNDT</sequence>
<evidence type="ECO:0000313" key="3">
    <source>
        <dbReference type="Proteomes" id="UP000286746"/>
    </source>
</evidence>
<protein>
    <recommendedName>
        <fullName evidence="1">Putative restriction endonuclease domain-containing protein</fullName>
    </recommendedName>
</protein>
<dbReference type="CDD" id="cd06260">
    <property type="entry name" value="DUF820-like"/>
    <property type="match status" value="1"/>
</dbReference>
<feature type="domain" description="Putative restriction endonuclease" evidence="1">
    <location>
        <begin position="20"/>
        <end position="164"/>
    </location>
</feature>
<name>A0A401W0K7_STREY</name>
<keyword evidence="3" id="KW-1185">Reference proteome</keyword>
<dbReference type="InterPro" id="IPR012296">
    <property type="entry name" value="Nuclease_put_TT1808"/>
</dbReference>
<dbReference type="PANTHER" id="PTHR35400">
    <property type="entry name" value="SLR1083 PROTEIN"/>
    <property type="match status" value="1"/>
</dbReference>
<dbReference type="RefSeq" id="WP_125054080.1">
    <property type="nucleotide sequence ID" value="NZ_BHZD01000001.1"/>
</dbReference>
<dbReference type="AlphaFoldDB" id="A0A401W0K7"/>
<dbReference type="EMBL" id="BHZD01000001">
    <property type="protein sequence ID" value="GCD42801.1"/>
    <property type="molecule type" value="Genomic_DNA"/>
</dbReference>
<gene>
    <name evidence="2" type="ORF">GKJPGBOP_02475</name>
</gene>
<dbReference type="InterPro" id="IPR008538">
    <property type="entry name" value="Uma2"/>
</dbReference>
<dbReference type="SUPFAM" id="SSF52980">
    <property type="entry name" value="Restriction endonuclease-like"/>
    <property type="match status" value="1"/>
</dbReference>
<organism evidence="2 3">
    <name type="scientific">Streptomyces paromomycinus</name>
    <name type="common">Streptomyces rimosus subsp. paromomycinus</name>
    <dbReference type="NCBI Taxonomy" id="92743"/>
    <lineage>
        <taxon>Bacteria</taxon>
        <taxon>Bacillati</taxon>
        <taxon>Actinomycetota</taxon>
        <taxon>Actinomycetes</taxon>
        <taxon>Kitasatosporales</taxon>
        <taxon>Streptomycetaceae</taxon>
        <taxon>Streptomyces</taxon>
    </lineage>
</organism>
<comment type="caution">
    <text evidence="2">The sequence shown here is derived from an EMBL/GenBank/DDBJ whole genome shotgun (WGS) entry which is preliminary data.</text>
</comment>
<proteinExistence type="predicted"/>